<dbReference type="InterPro" id="IPR007007">
    <property type="entry name" value="Ninjurin"/>
</dbReference>
<evidence type="ECO:0008006" key="11">
    <source>
        <dbReference type="Google" id="ProtNLM"/>
    </source>
</evidence>
<dbReference type="Pfam" id="PF04923">
    <property type="entry name" value="Ninjurin"/>
    <property type="match status" value="1"/>
</dbReference>
<evidence type="ECO:0000256" key="2">
    <source>
        <dbReference type="ARBA" id="ARBA00008141"/>
    </source>
</evidence>
<dbReference type="GO" id="GO:0007155">
    <property type="term" value="P:cell adhesion"/>
    <property type="evidence" value="ECO:0007669"/>
    <property type="project" value="UniProtKB-KW"/>
</dbReference>
<evidence type="ECO:0000313" key="10">
    <source>
        <dbReference type="Proteomes" id="UP000790347"/>
    </source>
</evidence>
<feature type="transmembrane region" description="Helical" evidence="8">
    <location>
        <begin position="209"/>
        <end position="234"/>
    </location>
</feature>
<keyword evidence="3 8" id="KW-0812">Transmembrane</keyword>
<name>A0A922I3T1_DERFA</name>
<protein>
    <recommendedName>
        <fullName evidence="11">Ninjurin-1-like</fullName>
    </recommendedName>
</protein>
<dbReference type="EMBL" id="ASGP02000002">
    <property type="protein sequence ID" value="KAH9521992.1"/>
    <property type="molecule type" value="Genomic_DNA"/>
</dbReference>
<dbReference type="Proteomes" id="UP000790347">
    <property type="component" value="Unassembled WGS sequence"/>
</dbReference>
<gene>
    <name evidence="9" type="ORF">DERF_005596</name>
</gene>
<feature type="region of interest" description="Disordered" evidence="7">
    <location>
        <begin position="1"/>
        <end position="22"/>
    </location>
</feature>
<evidence type="ECO:0000313" key="9">
    <source>
        <dbReference type="EMBL" id="KAH9521992.1"/>
    </source>
</evidence>
<dbReference type="PANTHER" id="PTHR12316">
    <property type="entry name" value="NINJURIN-RELATED"/>
    <property type="match status" value="1"/>
</dbReference>
<evidence type="ECO:0000256" key="4">
    <source>
        <dbReference type="ARBA" id="ARBA00022889"/>
    </source>
</evidence>
<evidence type="ECO:0000256" key="7">
    <source>
        <dbReference type="SAM" id="MobiDB-lite"/>
    </source>
</evidence>
<evidence type="ECO:0000256" key="3">
    <source>
        <dbReference type="ARBA" id="ARBA00022692"/>
    </source>
</evidence>
<evidence type="ECO:0000256" key="1">
    <source>
        <dbReference type="ARBA" id="ARBA00004141"/>
    </source>
</evidence>
<comment type="caution">
    <text evidence="9">The sequence shown here is derived from an EMBL/GenBank/DDBJ whole genome shotgun (WGS) entry which is preliminary data.</text>
</comment>
<feature type="region of interest" description="Disordered" evidence="7">
    <location>
        <begin position="73"/>
        <end position="106"/>
    </location>
</feature>
<accession>A0A922I3T1</accession>
<sequence>MMMTSKHLQPISSLPKPSSSTPVSIPHVFVTNRHHTHPPTTSFLTLQPSSLLAINDGNDNVFSSSSLLSVPKFISQPPPQPSTTTTTSVTTSMNLPNDDNNHHNNQNKTYAVTITENYRKAPLADEETASDLNGNGNNGSGGGGGVIDIIDLKQSSSSHQSNHNRTPIMDMNMYATRKTIAQGIMDLGLMCANASQLKYVLINANHHRYFQVTVSLIVISILMQIIVGIMFIALGRLNINYGHDRRRADMMNNASVIVIFLVTVINVLITAFGPSETIQSSSSSLLSSPSTAIYHHGSILNSDHQSPSALKLTSWTNLYPDSKSND</sequence>
<dbReference type="GO" id="GO:0042246">
    <property type="term" value="P:tissue regeneration"/>
    <property type="evidence" value="ECO:0007669"/>
    <property type="project" value="InterPro"/>
</dbReference>
<reference evidence="9" key="1">
    <citation type="submission" date="2013-05" db="EMBL/GenBank/DDBJ databases">
        <authorList>
            <person name="Yim A.K.Y."/>
            <person name="Chan T.F."/>
            <person name="Ji K.M."/>
            <person name="Liu X.Y."/>
            <person name="Zhou J.W."/>
            <person name="Li R.Q."/>
            <person name="Yang K.Y."/>
            <person name="Li J."/>
            <person name="Li M."/>
            <person name="Law P.T.W."/>
            <person name="Wu Y.L."/>
            <person name="Cai Z.L."/>
            <person name="Qin H."/>
            <person name="Bao Y."/>
            <person name="Leung R.K.K."/>
            <person name="Ng P.K.S."/>
            <person name="Zou J."/>
            <person name="Zhong X.J."/>
            <person name="Ran P.X."/>
            <person name="Zhong N.S."/>
            <person name="Liu Z.G."/>
            <person name="Tsui S.K.W."/>
        </authorList>
    </citation>
    <scope>NUCLEOTIDE SEQUENCE</scope>
    <source>
        <strain evidence="9">Derf</strain>
        <tissue evidence="9">Whole organism</tissue>
    </source>
</reference>
<dbReference type="AlphaFoldDB" id="A0A922I3T1"/>
<evidence type="ECO:0000256" key="5">
    <source>
        <dbReference type="ARBA" id="ARBA00022989"/>
    </source>
</evidence>
<organism evidence="9 10">
    <name type="scientific">Dermatophagoides farinae</name>
    <name type="common">American house dust mite</name>
    <dbReference type="NCBI Taxonomy" id="6954"/>
    <lineage>
        <taxon>Eukaryota</taxon>
        <taxon>Metazoa</taxon>
        <taxon>Ecdysozoa</taxon>
        <taxon>Arthropoda</taxon>
        <taxon>Chelicerata</taxon>
        <taxon>Arachnida</taxon>
        <taxon>Acari</taxon>
        <taxon>Acariformes</taxon>
        <taxon>Sarcoptiformes</taxon>
        <taxon>Astigmata</taxon>
        <taxon>Psoroptidia</taxon>
        <taxon>Analgoidea</taxon>
        <taxon>Pyroglyphidae</taxon>
        <taxon>Dermatophagoidinae</taxon>
        <taxon>Dermatophagoides</taxon>
    </lineage>
</organism>
<keyword evidence="4" id="KW-0130">Cell adhesion</keyword>
<dbReference type="GO" id="GO:0016020">
    <property type="term" value="C:membrane"/>
    <property type="evidence" value="ECO:0007669"/>
    <property type="project" value="UniProtKB-SubCell"/>
</dbReference>
<evidence type="ECO:0000256" key="8">
    <source>
        <dbReference type="SAM" id="Phobius"/>
    </source>
</evidence>
<keyword evidence="6 8" id="KW-0472">Membrane</keyword>
<comment type="similarity">
    <text evidence="2">Belongs to the ninjurin family.</text>
</comment>
<comment type="subcellular location">
    <subcellularLocation>
        <location evidence="1">Membrane</location>
        <topology evidence="1">Multi-pass membrane protein</topology>
    </subcellularLocation>
</comment>
<keyword evidence="5 8" id="KW-1133">Transmembrane helix</keyword>
<feature type="compositionally biased region" description="Low complexity" evidence="7">
    <location>
        <begin position="82"/>
        <end position="92"/>
    </location>
</feature>
<feature type="transmembrane region" description="Helical" evidence="8">
    <location>
        <begin position="254"/>
        <end position="273"/>
    </location>
</feature>
<reference evidence="9" key="2">
    <citation type="journal article" date="2022" name="Res Sq">
        <title>Comparative Genomics Reveals Insights into the Divergent Evolution of Astigmatic Mites and Household Pest Adaptations.</title>
        <authorList>
            <person name="Xiong Q."/>
            <person name="Wan A.T.-Y."/>
            <person name="Liu X.-Y."/>
            <person name="Fung C.S.-H."/>
            <person name="Xiao X."/>
            <person name="Malainual N."/>
            <person name="Hou J."/>
            <person name="Wang L."/>
            <person name="Wang M."/>
            <person name="Yang K."/>
            <person name="Cui Y."/>
            <person name="Leung E."/>
            <person name="Nong W."/>
            <person name="Shin S.-K."/>
            <person name="Au S."/>
            <person name="Jeong K.Y."/>
            <person name="Chew F.T."/>
            <person name="Hui J."/>
            <person name="Leung T.F."/>
            <person name="Tungtrongchitr A."/>
            <person name="Zhong N."/>
            <person name="Liu Z."/>
            <person name="Tsui S."/>
        </authorList>
    </citation>
    <scope>NUCLEOTIDE SEQUENCE</scope>
    <source>
        <strain evidence="9">Derf</strain>
        <tissue evidence="9">Whole organism</tissue>
    </source>
</reference>
<proteinExistence type="inferred from homology"/>
<keyword evidence="10" id="KW-1185">Reference proteome</keyword>
<dbReference type="PANTHER" id="PTHR12316:SF17">
    <property type="entry name" value="NINJURIN C, ISOFORM D"/>
    <property type="match status" value="1"/>
</dbReference>
<evidence type="ECO:0000256" key="6">
    <source>
        <dbReference type="ARBA" id="ARBA00023136"/>
    </source>
</evidence>